<dbReference type="Proteomes" id="UP000198577">
    <property type="component" value="Unassembled WGS sequence"/>
</dbReference>
<keyword evidence="4" id="KW-1185">Reference proteome</keyword>
<evidence type="ECO:0000313" key="4">
    <source>
        <dbReference type="Proteomes" id="UP000198577"/>
    </source>
</evidence>
<keyword evidence="1" id="KW-0812">Transmembrane</keyword>
<reference evidence="3 4" key="1">
    <citation type="submission" date="2016-10" db="EMBL/GenBank/DDBJ databases">
        <authorList>
            <person name="de Groot N.N."/>
        </authorList>
    </citation>
    <scope>NUCLEOTIDE SEQUENCE [LARGE SCALE GENOMIC DNA]</scope>
    <source>
        <strain evidence="3 4">DSM 20678</strain>
    </source>
</reference>
<evidence type="ECO:0000256" key="1">
    <source>
        <dbReference type="SAM" id="Phobius"/>
    </source>
</evidence>
<feature type="transmembrane region" description="Helical" evidence="1">
    <location>
        <begin position="21"/>
        <end position="43"/>
    </location>
</feature>
<protein>
    <recommendedName>
        <fullName evidence="2">DUF7305 domain-containing protein</fullName>
    </recommendedName>
</protein>
<keyword evidence="1" id="KW-0472">Membrane</keyword>
<dbReference type="Pfam" id="PF23981">
    <property type="entry name" value="DUF7305"/>
    <property type="match status" value="1"/>
</dbReference>
<evidence type="ECO:0000313" key="3">
    <source>
        <dbReference type="EMBL" id="SFP90710.1"/>
    </source>
</evidence>
<gene>
    <name evidence="3" type="ORF">SAMN05444406_10648</name>
</gene>
<evidence type="ECO:0000259" key="2">
    <source>
        <dbReference type="Pfam" id="PF23981"/>
    </source>
</evidence>
<keyword evidence="1" id="KW-1133">Transmembrane helix</keyword>
<dbReference type="STRING" id="937334.SAMN05444406_10648"/>
<proteinExistence type="predicted"/>
<feature type="domain" description="DUF7305" evidence="2">
    <location>
        <begin position="200"/>
        <end position="389"/>
    </location>
</feature>
<sequence length="424" mass="46727">MGFGNSKNELFKRFCCMVNSDGSALIVAVLTLMVTFTLGTALLSVTASNFYMDQAEHDYQAAYYIAEGALRHQLEYMKLQMEDLYEAKVYNSSAQFFSDFEQKLSSKRYALDFGMVNNKPAKALVIIETVTRGEDSWEFKVSVTGSVGRISRTLESTVRIKYVPQSSGSLAALFDHALFANGDIILKGNASVQGDVGINQGKITTSGNSKIEGAQKNNCGLNLPQIEFPSDLEYADEPEIKNKDGIIDGGKKYSKIEINGNKKLVIQLNGDTVIYTDELILSGGSAKIELKGEGRLLFYVGKNLKLDGLINIKELDKKNIEGGDPKKLILIYGGRNSEFGDDQGNGKNQIKAEFYGAIYAPNANFKLNGNCHIEGSLVASTIEMNSGTVIFRKVYDEKHPLPIMDYEDIILGEEVFSIVSYTEK</sequence>
<dbReference type="OrthoDB" id="2588291at2"/>
<organism evidence="3 4">
    <name type="scientific">Caldicoprobacter faecalis</name>
    <dbReference type="NCBI Taxonomy" id="937334"/>
    <lineage>
        <taxon>Bacteria</taxon>
        <taxon>Bacillati</taxon>
        <taxon>Bacillota</taxon>
        <taxon>Clostridia</taxon>
        <taxon>Caldicoprobacterales</taxon>
        <taxon>Caldicoprobacteraceae</taxon>
        <taxon>Caldicoprobacter</taxon>
    </lineage>
</organism>
<dbReference type="InterPro" id="IPR055729">
    <property type="entry name" value="DUF7305"/>
</dbReference>
<dbReference type="EMBL" id="FOXR01000006">
    <property type="protein sequence ID" value="SFP90710.1"/>
    <property type="molecule type" value="Genomic_DNA"/>
</dbReference>
<name>A0A1I5U634_9FIRM</name>
<accession>A0A1I5U634</accession>
<dbReference type="AlphaFoldDB" id="A0A1I5U634"/>
<dbReference type="RefSeq" id="WP_092282072.1">
    <property type="nucleotide sequence ID" value="NZ_FOXR01000006.1"/>
</dbReference>